<dbReference type="EMBL" id="BNAG01000004">
    <property type="protein sequence ID" value="GHE70213.1"/>
    <property type="molecule type" value="Genomic_DNA"/>
</dbReference>
<dbReference type="Proteomes" id="UP000658258">
    <property type="component" value="Unassembled WGS sequence"/>
</dbReference>
<comment type="caution">
    <text evidence="5">The sequence shown here is derived from an EMBL/GenBank/DDBJ whole genome shotgun (WGS) entry which is preliminary data.</text>
</comment>
<protein>
    <submittedName>
        <fullName evidence="5">AraC family transcriptional regulator</fullName>
    </submittedName>
</protein>
<gene>
    <name evidence="5" type="ORF">GCM10011340_27340</name>
</gene>
<evidence type="ECO:0000313" key="6">
    <source>
        <dbReference type="Proteomes" id="UP000658258"/>
    </source>
</evidence>
<dbReference type="InterPro" id="IPR018060">
    <property type="entry name" value="HTH_AraC"/>
</dbReference>
<feature type="domain" description="HTH araC/xylS-type" evidence="4">
    <location>
        <begin position="158"/>
        <end position="260"/>
    </location>
</feature>
<dbReference type="InterPro" id="IPR009057">
    <property type="entry name" value="Homeodomain-like_sf"/>
</dbReference>
<keyword evidence="3" id="KW-0804">Transcription</keyword>
<accession>A0ABQ3IC83</accession>
<reference evidence="6" key="1">
    <citation type="journal article" date="2019" name="Int. J. Syst. Evol. Microbiol.">
        <title>The Global Catalogue of Microorganisms (GCM) 10K type strain sequencing project: providing services to taxonomists for standard genome sequencing and annotation.</title>
        <authorList>
            <consortium name="The Broad Institute Genomics Platform"/>
            <consortium name="The Broad Institute Genome Sequencing Center for Infectious Disease"/>
            <person name="Wu L."/>
            <person name="Ma J."/>
        </authorList>
    </citation>
    <scope>NUCLEOTIDE SEQUENCE [LARGE SCALE GENOMIC DNA]</scope>
    <source>
        <strain evidence="6">CGMCC 1.15111</strain>
    </source>
</reference>
<evidence type="ECO:0000256" key="1">
    <source>
        <dbReference type="ARBA" id="ARBA00023015"/>
    </source>
</evidence>
<proteinExistence type="predicted"/>
<keyword evidence="2" id="KW-0238">DNA-binding</keyword>
<dbReference type="PANTHER" id="PTHR43280:SF2">
    <property type="entry name" value="HTH-TYPE TRANSCRIPTIONAL REGULATOR EXSA"/>
    <property type="match status" value="1"/>
</dbReference>
<evidence type="ECO:0000259" key="4">
    <source>
        <dbReference type="PROSITE" id="PS01124"/>
    </source>
</evidence>
<dbReference type="PANTHER" id="PTHR43280">
    <property type="entry name" value="ARAC-FAMILY TRANSCRIPTIONAL REGULATOR"/>
    <property type="match status" value="1"/>
</dbReference>
<evidence type="ECO:0000256" key="3">
    <source>
        <dbReference type="ARBA" id="ARBA00023163"/>
    </source>
</evidence>
<dbReference type="InterPro" id="IPR046532">
    <property type="entry name" value="DUF6597"/>
</dbReference>
<organism evidence="5 6">
    <name type="scientific">Roseivirga thermotolerans</name>
    <dbReference type="NCBI Taxonomy" id="1758176"/>
    <lineage>
        <taxon>Bacteria</taxon>
        <taxon>Pseudomonadati</taxon>
        <taxon>Bacteroidota</taxon>
        <taxon>Cytophagia</taxon>
        <taxon>Cytophagales</taxon>
        <taxon>Roseivirgaceae</taxon>
        <taxon>Roseivirga</taxon>
    </lineage>
</organism>
<sequence length="273" mass="31367">MNYETFNPHPDLEPVVKCYWTLEVPNGSQAPKQRIVPDGCIEMCFILGDDIKRFTSEMAYVLQPRAMVIGQITTPYYVQPTGYVNSFAIRFYPYGFANFIRTPIQELADKDTPLHALFDEVSIGSLEQDIIEATSTNERIEIVERFLKNRLNESAVVDQIVKSTIDALYKTKGKASIGTILKEEPHKRRNLERNFSRLVGISPKQLGKIIRLQAALQSLLNKKNETLTQIAYESEYYDQAHFIKDFKEFTGINPKEYLNDEQMMLSSLIYSES</sequence>
<dbReference type="SMART" id="SM00342">
    <property type="entry name" value="HTH_ARAC"/>
    <property type="match status" value="1"/>
</dbReference>
<evidence type="ECO:0000256" key="2">
    <source>
        <dbReference type="ARBA" id="ARBA00023125"/>
    </source>
</evidence>
<dbReference type="Gene3D" id="1.10.10.60">
    <property type="entry name" value="Homeodomain-like"/>
    <property type="match status" value="1"/>
</dbReference>
<dbReference type="Pfam" id="PF20240">
    <property type="entry name" value="DUF6597"/>
    <property type="match status" value="1"/>
</dbReference>
<keyword evidence="1" id="KW-0805">Transcription regulation</keyword>
<evidence type="ECO:0000313" key="5">
    <source>
        <dbReference type="EMBL" id="GHE70213.1"/>
    </source>
</evidence>
<dbReference type="RefSeq" id="WP_189630849.1">
    <property type="nucleotide sequence ID" value="NZ_BNAG01000004.1"/>
</dbReference>
<name>A0ABQ3IC83_9BACT</name>
<dbReference type="SUPFAM" id="SSF46689">
    <property type="entry name" value="Homeodomain-like"/>
    <property type="match status" value="1"/>
</dbReference>
<dbReference type="Pfam" id="PF12833">
    <property type="entry name" value="HTH_18"/>
    <property type="match status" value="1"/>
</dbReference>
<keyword evidence="6" id="KW-1185">Reference proteome</keyword>
<dbReference type="PROSITE" id="PS01124">
    <property type="entry name" value="HTH_ARAC_FAMILY_2"/>
    <property type="match status" value="1"/>
</dbReference>